<dbReference type="GO" id="GO:0016757">
    <property type="term" value="F:glycosyltransferase activity"/>
    <property type="evidence" value="ECO:0007669"/>
    <property type="project" value="TreeGrafter"/>
</dbReference>
<feature type="compositionally biased region" description="Basic and acidic residues" evidence="1">
    <location>
        <begin position="132"/>
        <end position="143"/>
    </location>
</feature>
<dbReference type="EMBL" id="HBEM01030604">
    <property type="protein sequence ID" value="CAD8461880.1"/>
    <property type="molecule type" value="Transcribed_RNA"/>
</dbReference>
<dbReference type="GO" id="GO:0005794">
    <property type="term" value="C:Golgi apparatus"/>
    <property type="evidence" value="ECO:0007669"/>
    <property type="project" value="TreeGrafter"/>
</dbReference>
<reference evidence="4" key="1">
    <citation type="submission" date="2021-01" db="EMBL/GenBank/DDBJ databases">
        <authorList>
            <person name="Corre E."/>
            <person name="Pelletier E."/>
            <person name="Niang G."/>
            <person name="Scheremetjew M."/>
            <person name="Finn R."/>
            <person name="Kale V."/>
            <person name="Holt S."/>
            <person name="Cochrane G."/>
            <person name="Meng A."/>
            <person name="Brown T."/>
            <person name="Cohen L."/>
        </authorList>
    </citation>
    <scope>NUCLEOTIDE SEQUENCE</scope>
    <source>
        <strain evidence="4">CCMP2058</strain>
    </source>
</reference>
<evidence type="ECO:0000259" key="3">
    <source>
        <dbReference type="Pfam" id="PF03407"/>
    </source>
</evidence>
<dbReference type="PANTHER" id="PTHR47032:SF1">
    <property type="entry name" value="UDP-D-XYLOSE:L-FUCOSE ALPHA-1,3-D-XYLOSYLTRANSFERASE-RELATED"/>
    <property type="match status" value="1"/>
</dbReference>
<dbReference type="Pfam" id="PF03407">
    <property type="entry name" value="Nucleotid_trans"/>
    <property type="match status" value="1"/>
</dbReference>
<dbReference type="InterPro" id="IPR005069">
    <property type="entry name" value="Nucl-diP-sugar_transferase"/>
</dbReference>
<dbReference type="InterPro" id="IPR052636">
    <property type="entry name" value="UDP-D-xylose:L-fucose_XylT"/>
</dbReference>
<keyword evidence="2" id="KW-0472">Membrane</keyword>
<keyword evidence="2" id="KW-1133">Transmembrane helix</keyword>
<name>A0A7S0DT12_9EUKA</name>
<evidence type="ECO:0000256" key="2">
    <source>
        <dbReference type="SAM" id="Phobius"/>
    </source>
</evidence>
<sequence length="537" mass="61012">MMRRSTVGVGGAILAVCLFSMIYVMMTYHTSVDTKTTVAHTTESYNRLKNSFMVKDSGSSDLETTKAALTEDLNNPIPNDIPPLPGGAPGEDPPRDASLDPGGGDGPASDRVEPPEEKRMGRRDLNNNNTTGEKDSEEERRDFGVISEPEAEARASNGSLASASSRGQPSPQEASSGLHRFKSLEDEDSYNLTDVGFPEKALSIEEARLCDRVLQPWLKGSMYSCPDPTCLKCARYDYERKEALIKAFKEDSFEKRRLDLYKKHFKPNTSVVVMSVNMGQIHLWLNWVCSCELNGIEVRSFTLMIPTDEKAAKIIAKNGFISLETSWLKKLHFKIDSIWEGPDRLGWNPHMQGHSDINSVTVIVANEIIRLDYTLLLHDVDIVWKLDPREYLAREVVHRDLLVMFAPRWDALGVANSGFVWMVPNRRTKIFMQTLENLLPIKGISDQQLWNAVLRHYKFRQIAFRVLPMKQFQLLYDHTLRKWNLVEKYAMVVHGVSHRKTYRLAKAKLWYFNSTCSAFDEALVPCKGEFFAPHCKT</sequence>
<keyword evidence="2" id="KW-0812">Transmembrane</keyword>
<feature type="compositionally biased region" description="Polar residues" evidence="1">
    <location>
        <begin position="156"/>
        <end position="175"/>
    </location>
</feature>
<dbReference type="PANTHER" id="PTHR47032">
    <property type="entry name" value="UDP-D-XYLOSE:L-FUCOSE ALPHA-1,3-D-XYLOSYLTRANSFERASE-RELATED"/>
    <property type="match status" value="1"/>
</dbReference>
<feature type="region of interest" description="Disordered" evidence="1">
    <location>
        <begin position="70"/>
        <end position="177"/>
    </location>
</feature>
<evidence type="ECO:0000313" key="4">
    <source>
        <dbReference type="EMBL" id="CAD8461880.1"/>
    </source>
</evidence>
<dbReference type="AlphaFoldDB" id="A0A7S0DT12"/>
<accession>A0A7S0DT12</accession>
<evidence type="ECO:0000256" key="1">
    <source>
        <dbReference type="SAM" id="MobiDB-lite"/>
    </source>
</evidence>
<feature type="transmembrane region" description="Helical" evidence="2">
    <location>
        <begin position="7"/>
        <end position="26"/>
    </location>
</feature>
<feature type="compositionally biased region" description="Basic and acidic residues" evidence="1">
    <location>
        <begin position="108"/>
        <end position="125"/>
    </location>
</feature>
<proteinExistence type="predicted"/>
<protein>
    <recommendedName>
        <fullName evidence="3">Nucleotide-diphospho-sugar transferase domain-containing protein</fullName>
    </recommendedName>
</protein>
<gene>
    <name evidence="4" type="ORF">LAMO00422_LOCUS20840</name>
</gene>
<organism evidence="4">
    <name type="scientific">Amorphochlora amoebiformis</name>
    <dbReference type="NCBI Taxonomy" id="1561963"/>
    <lineage>
        <taxon>Eukaryota</taxon>
        <taxon>Sar</taxon>
        <taxon>Rhizaria</taxon>
        <taxon>Cercozoa</taxon>
        <taxon>Chlorarachniophyceae</taxon>
        <taxon>Amorphochlora</taxon>
    </lineage>
</organism>
<feature type="domain" description="Nucleotide-diphospho-sugar transferase" evidence="3">
    <location>
        <begin position="362"/>
        <end position="494"/>
    </location>
</feature>